<reference evidence="2" key="1">
    <citation type="journal article" date="2024" name="Front. Bioeng. Biotechnol.">
        <title>Genome-scale model development and genomic sequencing of the oleaginous clade Lipomyces.</title>
        <authorList>
            <person name="Czajka J.J."/>
            <person name="Han Y."/>
            <person name="Kim J."/>
            <person name="Mondo S.J."/>
            <person name="Hofstad B.A."/>
            <person name="Robles A."/>
            <person name="Haridas S."/>
            <person name="Riley R."/>
            <person name="LaButti K."/>
            <person name="Pangilinan J."/>
            <person name="Andreopoulos W."/>
            <person name="Lipzen A."/>
            <person name="Yan J."/>
            <person name="Wang M."/>
            <person name="Ng V."/>
            <person name="Grigoriev I.V."/>
            <person name="Spatafora J.W."/>
            <person name="Magnuson J.K."/>
            <person name="Baker S.E."/>
            <person name="Pomraning K.R."/>
        </authorList>
    </citation>
    <scope>NUCLEOTIDE SEQUENCE [LARGE SCALE GENOMIC DNA]</scope>
    <source>
        <strain evidence="2">CBS 10300</strain>
    </source>
</reference>
<keyword evidence="2" id="KW-1185">Reference proteome</keyword>
<dbReference type="Proteomes" id="UP001489719">
    <property type="component" value="Unassembled WGS sequence"/>
</dbReference>
<protein>
    <submittedName>
        <fullName evidence="1">Eukaryotic membrane protein family-domain-containing protein</fullName>
    </submittedName>
</protein>
<comment type="caution">
    <text evidence="1">The sequence shown here is derived from an EMBL/GenBank/DDBJ whole genome shotgun (WGS) entry which is preliminary data.</text>
</comment>
<organism evidence="1 2">
    <name type="scientific">Lipomyces orientalis</name>
    <dbReference type="NCBI Taxonomy" id="1233043"/>
    <lineage>
        <taxon>Eukaryota</taxon>
        <taxon>Fungi</taxon>
        <taxon>Dikarya</taxon>
        <taxon>Ascomycota</taxon>
        <taxon>Saccharomycotina</taxon>
        <taxon>Lipomycetes</taxon>
        <taxon>Lipomycetales</taxon>
        <taxon>Lipomycetaceae</taxon>
        <taxon>Lipomyces</taxon>
    </lineage>
</organism>
<name>A0ACC3THP1_9ASCO</name>
<evidence type="ECO:0000313" key="1">
    <source>
        <dbReference type="EMBL" id="KAK9320619.1"/>
    </source>
</evidence>
<proteinExistence type="predicted"/>
<evidence type="ECO:0000313" key="2">
    <source>
        <dbReference type="Proteomes" id="UP001489719"/>
    </source>
</evidence>
<accession>A0ACC3THP1</accession>
<gene>
    <name evidence="1" type="ORF">V1517DRAFT_328890</name>
</gene>
<dbReference type="EMBL" id="MU970122">
    <property type="protein sequence ID" value="KAK9320619.1"/>
    <property type="molecule type" value="Genomic_DNA"/>
</dbReference>
<sequence>MAQFSSSPVASRLHRCHSTCHHMSSDIYSMAEGPSTNSVAESSTIASHRRQAPADRKRSNGRSAVRWPTEMNRGIWNTLWTNFKRDISSSCDDASAFKESDLDQIVSFLMVPLSLEKVLLFGFLTCLDSFLYYFTILPLRFIRASYRILTSVLTNKPLLLHQPQKVDLVQGVVLISTVYFLSGLNASVLYHNIRGQSAVKLYVMFNVLEIGDKLFCSLGQDIIEALFSSTTLQRPIRLYILVTASIFYNLLHAAALFCQMITLNVAVNSYSNALLTLLLSNQFGEIKSTVFKKFERENLFQLTCADISERFQLWVMLLIIGLRNIGEISTSSTGIIPQSWKGMNTIIGAFWGPAIVVLGSEVCVDWLKHSYIAKFNKLKPKVYSRFLDVFCRDQLRNGFSGQTNLTKRIGVPLLPLVCVFVKSTAQTAQLIMPSHSFLIPTRTVAAFVSGYDESRELVSPHATGFGGNESTSALVLEYATSYMMSTIEVCLYLGILCAIFSMFVVLRLVLGSLLLEYSRHRLDIQQFKHAKARQYPASSGSERPFADERVQGERKGGAWGLIDMSDGIRDQVNKLDEDDKNEVEKQQRKNKMSADLQGVERFQMVAKRIW</sequence>